<dbReference type="GO" id="GO:0012505">
    <property type="term" value="C:endomembrane system"/>
    <property type="evidence" value="ECO:0007669"/>
    <property type="project" value="UniProtKB-SubCell"/>
</dbReference>
<evidence type="ECO:0000313" key="26">
    <source>
        <dbReference type="Proteomes" id="UP000267993"/>
    </source>
</evidence>
<evidence type="ECO:0000313" key="17">
    <source>
        <dbReference type="EMBL" id="AZF78597.1"/>
    </source>
</evidence>
<evidence type="ECO:0000256" key="1">
    <source>
        <dbReference type="ARBA" id="ARBA00022448"/>
    </source>
</evidence>
<evidence type="ECO:0000313" key="10">
    <source>
        <dbReference type="EMBL" id="AKA73654.1"/>
    </source>
</evidence>
<evidence type="ECO:0000313" key="23">
    <source>
        <dbReference type="Proteomes" id="UP000033085"/>
    </source>
</evidence>
<evidence type="ECO:0000313" key="14">
    <source>
        <dbReference type="EMBL" id="AZF70743.1"/>
    </source>
</evidence>
<dbReference type="GO" id="GO:0008320">
    <property type="term" value="F:protein transmembrane transporter activity"/>
    <property type="evidence" value="ECO:0007669"/>
    <property type="project" value="UniProtKB-UniRule"/>
</dbReference>
<dbReference type="EMBL" id="CP011056">
    <property type="protein sequence ID" value="AKA76351.1"/>
    <property type="molecule type" value="Genomic_DNA"/>
</dbReference>
<dbReference type="Proteomes" id="UP000267993">
    <property type="component" value="Chromosome"/>
</dbReference>
<dbReference type="InterPro" id="IPR001901">
    <property type="entry name" value="Translocase_SecE/Sec61-g"/>
</dbReference>
<dbReference type="OrthoDB" id="37044at2157"/>
<dbReference type="InterPro" id="IPR023391">
    <property type="entry name" value="Prot_translocase_SecE_dom_sf"/>
</dbReference>
<evidence type="ECO:0000313" key="29">
    <source>
        <dbReference type="Proteomes" id="UP000273443"/>
    </source>
</evidence>
<evidence type="ECO:0000313" key="20">
    <source>
        <dbReference type="EMBL" id="QPG50642.1"/>
    </source>
</evidence>
<accession>A0A0E3JTV0</accession>
<feature type="transmembrane region" description="Helical" evidence="9">
    <location>
        <begin position="38"/>
        <end position="60"/>
    </location>
</feature>
<dbReference type="EMBL" id="CP033236">
    <property type="protein sequence ID" value="AZF70743.1"/>
    <property type="molecule type" value="Genomic_DNA"/>
</dbReference>
<dbReference type="EMBL" id="CP033239">
    <property type="protein sequence ID" value="AZF78597.1"/>
    <property type="molecule type" value="Genomic_DNA"/>
</dbReference>
<keyword evidence="3 9" id="KW-0812">Transmembrane</keyword>
<keyword evidence="1 9" id="KW-0813">Transport</keyword>
<comment type="subcellular location">
    <subcellularLocation>
        <location evidence="9">Cell membrane</location>
        <topology evidence="9">Single-pass membrane protein</topology>
    </subcellularLocation>
    <subcellularLocation>
        <location evidence="8">Endomembrane system</location>
        <topology evidence="8">Single-pass membrane protein</topology>
    </subcellularLocation>
</comment>
<dbReference type="EMBL" id="CP033240">
    <property type="protein sequence ID" value="AZF81200.1"/>
    <property type="molecule type" value="Genomic_DNA"/>
</dbReference>
<comment type="function">
    <text evidence="9">Essential subunit of the Sec protein translocation channel SecYEG. Clamps together the 2 halves of SecY. May contact the channel plug during translocation.</text>
</comment>
<reference evidence="25" key="3">
    <citation type="submission" date="2016-04" db="EMBL/GenBank/DDBJ databases">
        <authorList>
            <person name="Shah S.A."/>
            <person name="Garrett R.A."/>
        </authorList>
    </citation>
    <scope>NUCLEOTIDE SEQUENCE [LARGE SCALE GENOMIC DNA]</scope>
    <source>
        <strain evidence="25">ATCC 35091 / DSM 1616 / JCM 8930 / NBRC 15331 / P1</strain>
    </source>
</reference>
<dbReference type="EMBL" id="CP050869">
    <property type="protein sequence ID" value="QPG50642.1"/>
    <property type="molecule type" value="Genomic_DNA"/>
</dbReference>
<protein>
    <recommendedName>
        <fullName evidence="9">Protein translocase subunit SecE</fullName>
    </recommendedName>
    <alternativeName>
        <fullName evidence="9">Protein transport protein Sec61 gamma subunit homolog</fullName>
    </alternativeName>
</protein>
<evidence type="ECO:0000256" key="9">
    <source>
        <dbReference type="HAMAP-Rule" id="MF_00422"/>
    </source>
</evidence>
<dbReference type="GO" id="GO:0005886">
    <property type="term" value="C:plasma membrane"/>
    <property type="evidence" value="ECO:0007669"/>
    <property type="project" value="UniProtKB-SubCell"/>
</dbReference>
<evidence type="ECO:0000256" key="8">
    <source>
        <dbReference type="ARBA" id="ARBA00037847"/>
    </source>
</evidence>
<evidence type="ECO:0000256" key="6">
    <source>
        <dbReference type="ARBA" id="ARBA00023010"/>
    </source>
</evidence>
<dbReference type="SUPFAM" id="SSF103456">
    <property type="entry name" value="Preprotein translocase SecE subunit"/>
    <property type="match status" value="1"/>
</dbReference>
<evidence type="ECO:0000313" key="24">
    <source>
        <dbReference type="Proteomes" id="UP000033106"/>
    </source>
</evidence>
<dbReference type="Proteomes" id="UP000275843">
    <property type="component" value="Chromosome"/>
</dbReference>
<dbReference type="Proteomes" id="UP000282269">
    <property type="component" value="Chromosome"/>
</dbReference>
<dbReference type="Gene3D" id="1.20.5.820">
    <property type="entry name" value="Preprotein translocase SecE subunit"/>
    <property type="match status" value="1"/>
</dbReference>
<evidence type="ECO:0000256" key="4">
    <source>
        <dbReference type="ARBA" id="ARBA00022927"/>
    </source>
</evidence>
<dbReference type="Proteomes" id="UP000076770">
    <property type="component" value="Chromosome i"/>
</dbReference>
<dbReference type="InterPro" id="IPR008158">
    <property type="entry name" value="Translocase_Sec61-g"/>
</dbReference>
<dbReference type="GeneID" id="44129318"/>
<evidence type="ECO:0000313" key="22">
    <source>
        <dbReference type="Proteomes" id="UP000033057"/>
    </source>
</evidence>
<dbReference type="KEGG" id="ssof:SULC_1362"/>
<keyword evidence="7 9" id="KW-0472">Membrane</keyword>
<evidence type="ECO:0000313" key="25">
    <source>
        <dbReference type="Proteomes" id="UP000076770"/>
    </source>
</evidence>
<dbReference type="GO" id="GO:0009306">
    <property type="term" value="P:protein secretion"/>
    <property type="evidence" value="ECO:0007669"/>
    <property type="project" value="UniProtKB-UniRule"/>
</dbReference>
<comment type="similarity">
    <text evidence="9">Belongs to the SecE/SEC61-gamma family.</text>
</comment>
<dbReference type="PATRIC" id="fig|2287.6.peg.1410"/>
<name>A0A0E3JTV0_SACSO</name>
<dbReference type="Proteomes" id="UP000273443">
    <property type="component" value="Chromosome"/>
</dbReference>
<evidence type="ECO:0000256" key="2">
    <source>
        <dbReference type="ARBA" id="ARBA00022475"/>
    </source>
</evidence>
<gene>
    <name evidence="9" type="primary">secE</name>
    <name evidence="20" type="ORF">HFC64_13235</name>
    <name evidence="21" type="ORF">SSOP1_0326</name>
    <name evidence="12" type="ORF">SULA_1363</name>
    <name evidence="10" type="ORF">SULB_1364</name>
    <name evidence="11" type="ORF">SULC_1362</name>
    <name evidence="13" type="ORF">SULG_06765</name>
    <name evidence="14" type="ORF">SULH_06765</name>
    <name evidence="15" type="ORF">SULI_06765</name>
    <name evidence="16" type="ORF">SULM_06765</name>
    <name evidence="17" type="ORF">SULN_06765</name>
    <name evidence="18" type="ORF">SULO_06775</name>
    <name evidence="19" type="ORF">SULZ_07010</name>
</gene>
<evidence type="ECO:0000313" key="18">
    <source>
        <dbReference type="EMBL" id="AZF81200.1"/>
    </source>
</evidence>
<dbReference type="Proteomes" id="UP000033085">
    <property type="component" value="Chromosome"/>
</dbReference>
<dbReference type="OMA" id="DWKRIIT"/>
<dbReference type="EMBL" id="CP033235">
    <property type="protein sequence ID" value="AZF68123.1"/>
    <property type="molecule type" value="Genomic_DNA"/>
</dbReference>
<evidence type="ECO:0000313" key="32">
    <source>
        <dbReference type="Proteomes" id="UP000282269"/>
    </source>
</evidence>
<evidence type="ECO:0000256" key="3">
    <source>
        <dbReference type="ARBA" id="ARBA00022692"/>
    </source>
</evidence>
<dbReference type="Proteomes" id="UP000269431">
    <property type="component" value="Chromosome"/>
</dbReference>
<dbReference type="EMBL" id="CP011057">
    <property type="protein sequence ID" value="AKA79043.1"/>
    <property type="molecule type" value="Genomic_DNA"/>
</dbReference>
<evidence type="ECO:0000313" key="21">
    <source>
        <dbReference type="EMBL" id="SAI83880.1"/>
    </source>
</evidence>
<reference evidence="20 33" key="6">
    <citation type="journal article" date="2020" name="Nat. Commun.">
        <title>The structures of two archaeal type IV pili illuminate evolutionary relationships.</title>
        <authorList>
            <person name="Wang F."/>
            <person name="Baquero D.P."/>
            <person name="Su Z."/>
            <person name="Beltran L.C."/>
            <person name="Prangishvili D."/>
            <person name="Krupovic M."/>
            <person name="Egelman E.H."/>
        </authorList>
    </citation>
    <scope>NUCLEOTIDE SEQUENCE [LARGE SCALE GENOMIC DNA]</scope>
    <source>
        <strain evidence="20 33">POZ149</strain>
    </source>
</reference>
<reference evidence="21" key="2">
    <citation type="submission" date="2016-04" db="EMBL/GenBank/DDBJ databases">
        <authorList>
            <person name="Evans L.H."/>
            <person name="Alamgir A."/>
            <person name="Owens N."/>
            <person name="Weber N.D."/>
            <person name="Virtaneva K."/>
            <person name="Barbian K."/>
            <person name="Babar A."/>
            <person name="Rosenke K."/>
        </authorList>
    </citation>
    <scope>NUCLEOTIDE SEQUENCE</scope>
    <source>
        <strain evidence="21">P1</strain>
    </source>
</reference>
<evidence type="ECO:0000313" key="30">
    <source>
        <dbReference type="Proteomes" id="UP000275843"/>
    </source>
</evidence>
<keyword evidence="4 9" id="KW-0653">Protein transport</keyword>
<dbReference type="EMBL" id="CP011055">
    <property type="protein sequence ID" value="AKA73654.1"/>
    <property type="molecule type" value="Genomic_DNA"/>
</dbReference>
<dbReference type="GeneID" id="1455487"/>
<dbReference type="EMBL" id="CP033238">
    <property type="protein sequence ID" value="AZF75987.1"/>
    <property type="molecule type" value="Genomic_DNA"/>
</dbReference>
<evidence type="ECO:0000313" key="19">
    <source>
        <dbReference type="EMBL" id="AZF83838.1"/>
    </source>
</evidence>
<dbReference type="KEGG" id="ssol:SULB_1364"/>
<evidence type="ECO:0000313" key="13">
    <source>
        <dbReference type="EMBL" id="AZF68123.1"/>
    </source>
</evidence>
<dbReference type="EMBL" id="CP033237">
    <property type="protein sequence ID" value="AZF73363.1"/>
    <property type="molecule type" value="Genomic_DNA"/>
</dbReference>
<dbReference type="AlphaFoldDB" id="A0A0E3JTV0"/>
<dbReference type="EMBL" id="CP033241">
    <property type="protein sequence ID" value="AZF83838.1"/>
    <property type="molecule type" value="Genomic_DNA"/>
</dbReference>
<evidence type="ECO:0000313" key="16">
    <source>
        <dbReference type="EMBL" id="AZF75987.1"/>
    </source>
</evidence>
<dbReference type="NCBIfam" id="TIGR00327">
    <property type="entry name" value="secE_euk_arch"/>
    <property type="match status" value="1"/>
</dbReference>
<organism evidence="10 23">
    <name type="scientific">Saccharolobus solfataricus</name>
    <name type="common">Sulfolobus solfataricus</name>
    <dbReference type="NCBI Taxonomy" id="2287"/>
    <lineage>
        <taxon>Archaea</taxon>
        <taxon>Thermoproteota</taxon>
        <taxon>Thermoprotei</taxon>
        <taxon>Sulfolobales</taxon>
        <taxon>Sulfolobaceae</taxon>
        <taxon>Saccharolobus</taxon>
    </lineage>
</organism>
<keyword evidence="5 9" id="KW-1133">Transmembrane helix</keyword>
<dbReference type="HAMAP" id="MF_00422">
    <property type="entry name" value="SecE"/>
    <property type="match status" value="1"/>
</dbReference>
<dbReference type="KEGG" id="ssoa:SULA_1363"/>
<evidence type="ECO:0000313" key="15">
    <source>
        <dbReference type="EMBL" id="AZF73363.1"/>
    </source>
</evidence>
<evidence type="ECO:0000313" key="31">
    <source>
        <dbReference type="Proteomes" id="UP000278715"/>
    </source>
</evidence>
<dbReference type="Proteomes" id="UP000273194">
    <property type="component" value="Chromosome"/>
</dbReference>
<reference evidence="26 27" key="4">
    <citation type="journal article" date="2018" name="Proc. Natl. Acad. Sci. U.S.A.">
        <title>Nonmutational mechanism of inheritance in the Archaeon Sulfolobus solfataricus.</title>
        <authorList>
            <person name="Payne S."/>
            <person name="McCarthy S."/>
            <person name="Johnson T."/>
            <person name="North E."/>
            <person name="Blum P."/>
        </authorList>
    </citation>
    <scope>NUCLEOTIDE SEQUENCE [LARGE SCALE GENOMIC DNA]</scope>
    <source>
        <strain evidence="14 26">SARC-H</strain>
        <strain evidence="15 30">SARC-I</strain>
        <strain evidence="17 31">SARC-N</strain>
        <strain evidence="18 32">SARC-O</strain>
        <strain evidence="19 27">SUL120</strain>
        <strain evidence="13 28">SULG</strain>
        <strain evidence="16 29">SULM</strain>
    </source>
</reference>
<evidence type="ECO:0000313" key="28">
    <source>
        <dbReference type="Proteomes" id="UP000273194"/>
    </source>
</evidence>
<dbReference type="EMBL" id="LT549890">
    <property type="protein sequence ID" value="SAI83880.1"/>
    <property type="molecule type" value="Genomic_DNA"/>
</dbReference>
<evidence type="ECO:0000313" key="33">
    <source>
        <dbReference type="Proteomes" id="UP000594632"/>
    </source>
</evidence>
<keyword evidence="6 9" id="KW-0811">Translocation</keyword>
<dbReference type="NCBIfam" id="NF006906">
    <property type="entry name" value="PRK09400.1-1"/>
    <property type="match status" value="1"/>
</dbReference>
<comment type="subunit">
    <text evidence="9">Component of the Sec protein translocase complex. Heterotrimer consisting of SecY (alpha), SecG (beta) and SecE (gamma) subunits. The heterotrimers can form oligomers, although 1 heterotrimer is thought to be able to translocate proteins. Interacts with the ribosome. May interact with SecDF, and other proteins may be involved.</text>
</comment>
<evidence type="ECO:0000313" key="27">
    <source>
        <dbReference type="Proteomes" id="UP000269431"/>
    </source>
</evidence>
<evidence type="ECO:0000313" key="12">
    <source>
        <dbReference type="EMBL" id="AKA79043.1"/>
    </source>
</evidence>
<proteinExistence type="inferred from homology"/>
<dbReference type="Proteomes" id="UP000033057">
    <property type="component" value="Chromosome"/>
</dbReference>
<evidence type="ECO:0000256" key="7">
    <source>
        <dbReference type="ARBA" id="ARBA00023136"/>
    </source>
</evidence>
<keyword evidence="2 9" id="KW-1003">Cell membrane</keyword>
<dbReference type="RefSeq" id="WP_009990639.1">
    <property type="nucleotide sequence ID" value="NZ_CP011055.2"/>
</dbReference>
<dbReference type="Proteomes" id="UP000278715">
    <property type="component" value="Chromosome"/>
</dbReference>
<evidence type="ECO:0000313" key="11">
    <source>
        <dbReference type="EMBL" id="AKA76351.1"/>
    </source>
</evidence>
<dbReference type="GO" id="GO:0006605">
    <property type="term" value="P:protein targeting"/>
    <property type="evidence" value="ECO:0007669"/>
    <property type="project" value="UniProtKB-UniRule"/>
</dbReference>
<evidence type="ECO:0000256" key="5">
    <source>
        <dbReference type="ARBA" id="ARBA00022989"/>
    </source>
</evidence>
<reference evidence="10" key="5">
    <citation type="submission" date="2018-10" db="EMBL/GenBank/DDBJ databases">
        <authorList>
            <person name="McCarthy S."/>
            <person name="Gradnigo J."/>
            <person name="Johnson T."/>
            <person name="Payne S."/>
            <person name="Lipzen A."/>
            <person name="Schackwitz W."/>
            <person name="Martin J."/>
            <person name="Moriyama E."/>
            <person name="Blum P."/>
        </authorList>
    </citation>
    <scope>NUCLEOTIDE SEQUENCE</scope>
    <source>
        <strain evidence="10">SARC-B</strain>
        <strain evidence="11">SARC-C</strain>
        <strain evidence="12">SULA</strain>
    </source>
</reference>
<reference evidence="22 23" key="1">
    <citation type="journal article" date="2015" name="Genome Announc.">
        <title>Complete Genome Sequence of Sulfolobus solfataricus Strain 98/2 and Evolved Derivatives.</title>
        <authorList>
            <person name="McCarthy S."/>
            <person name="Gradnigo J."/>
            <person name="Johnson T."/>
            <person name="Payne S."/>
            <person name="Lipzen A."/>
            <person name="Martin J."/>
            <person name="Schackwitz W."/>
            <person name="Moriyama E."/>
            <person name="Blum P."/>
        </authorList>
    </citation>
    <scope>NUCLEOTIDE SEQUENCE [LARGE SCALE GENOMIC DNA]</scope>
    <source>
        <strain evidence="22">98/2 SULC</strain>
        <strain evidence="10">SARC-B</strain>
        <strain evidence="11">SARC-C</strain>
        <strain evidence="12 24">SULA</strain>
        <strain evidence="23">SULB</strain>
    </source>
</reference>
<dbReference type="SMR" id="A0A0E3JTV0"/>
<dbReference type="Proteomes" id="UP000594632">
    <property type="component" value="Chromosome"/>
</dbReference>
<sequence length="62" mass="7184">MSSNKIINWFRRLREDWNRIITVARKPDRNFFSLNLKVTLLVLAVVGVLAYIIQLALTLIGV</sequence>
<dbReference type="Proteomes" id="UP000033106">
    <property type="component" value="Chromosome"/>
</dbReference>
<dbReference type="GO" id="GO:0065002">
    <property type="term" value="P:intracellular protein transmembrane transport"/>
    <property type="evidence" value="ECO:0007669"/>
    <property type="project" value="UniProtKB-UniRule"/>
</dbReference>